<evidence type="ECO:0000313" key="4">
    <source>
        <dbReference type="Proteomes" id="UP001595872"/>
    </source>
</evidence>
<protein>
    <recommendedName>
        <fullName evidence="2">Acyl-CoA oxidase C-alpha1 domain-containing protein</fullName>
    </recommendedName>
</protein>
<dbReference type="InterPro" id="IPR046373">
    <property type="entry name" value="Acyl-CoA_Oxase/DH_mid-dom_sf"/>
</dbReference>
<dbReference type="Pfam" id="PF22924">
    <property type="entry name" value="ACOX_C_alpha1"/>
    <property type="match status" value="1"/>
</dbReference>
<sequence>MVGFEPDAAPVELPGDASALRGWMRGTVPEGRLEAKERLMIAEAVPAAFFGYPDGLTLRERQGLTYERMRAAGLAAPPAAELLDDPPLLCGLLERCAVADPALFHVLMLHYTLALGPIVRFTPPDGPGPRADREALESMAAAGTLLMTEIGRSNSHLSPRTLARHDPETGGFVLTTPDAAAAKFPTNTAHPDVPKVAAVYATLVHGGAERGVFVFTVPLRAPDGSTPPGVRITPAPDTFGLMVDYGAVTLTGVRVPFESWLADGARLDPDGGFHDPVGGPGERLVRSMGIAPAVWRSVVSVCAALVRASAVTLVAHTAGRATLGRLAPRRPLGDYRNQQEAMLGALAAAYALTLVADRVKGPRPLGRAPAATAATAGRGGGAAWAPWSAVDRDLALLKAGVTALTQDVVGACRVHAGAPGFAASHRLNGYRGLAHAYQSAGGDNELILFDTARALAADPPPADPPPADPPRADPASAPGRVPVPDGAGGLGSPAMCRDLAGALERALTVRLADRTATGDAADEPAVFTAWNDNLALAAATSRVAADGIVLRLVDEASRAVPAAAGPLLEPLLRLFGLDWIERRAALLLEHGVAGPGLLERVWAERRGVCDVLAGRVGDLAAALDTPAAVAAPTTPREPTS</sequence>
<organism evidence="3 4">
    <name type="scientific">Actinomadura gamaensis</name>
    <dbReference type="NCBI Taxonomy" id="1763541"/>
    <lineage>
        <taxon>Bacteria</taxon>
        <taxon>Bacillati</taxon>
        <taxon>Actinomycetota</taxon>
        <taxon>Actinomycetes</taxon>
        <taxon>Streptosporangiales</taxon>
        <taxon>Thermomonosporaceae</taxon>
        <taxon>Actinomadura</taxon>
    </lineage>
</organism>
<feature type="compositionally biased region" description="Pro residues" evidence="1">
    <location>
        <begin position="458"/>
        <end position="469"/>
    </location>
</feature>
<reference evidence="4" key="1">
    <citation type="journal article" date="2019" name="Int. J. Syst. Evol. Microbiol.">
        <title>The Global Catalogue of Microorganisms (GCM) 10K type strain sequencing project: providing services to taxonomists for standard genome sequencing and annotation.</title>
        <authorList>
            <consortium name="The Broad Institute Genomics Platform"/>
            <consortium name="The Broad Institute Genome Sequencing Center for Infectious Disease"/>
            <person name="Wu L."/>
            <person name="Ma J."/>
        </authorList>
    </citation>
    <scope>NUCLEOTIDE SEQUENCE [LARGE SCALE GENOMIC DNA]</scope>
    <source>
        <strain evidence="4">KLKA75</strain>
    </source>
</reference>
<dbReference type="PANTHER" id="PTHR10909">
    <property type="entry name" value="ELECTRON TRANSPORT OXIDOREDUCTASE"/>
    <property type="match status" value="1"/>
</dbReference>
<evidence type="ECO:0000259" key="2">
    <source>
        <dbReference type="Pfam" id="PF22924"/>
    </source>
</evidence>
<dbReference type="RefSeq" id="WP_378253264.1">
    <property type="nucleotide sequence ID" value="NZ_JBHSIT010000002.1"/>
</dbReference>
<dbReference type="Gene3D" id="2.40.110.10">
    <property type="entry name" value="Butyryl-CoA Dehydrogenase, subunit A, domain 2"/>
    <property type="match status" value="1"/>
</dbReference>
<evidence type="ECO:0000313" key="3">
    <source>
        <dbReference type="EMBL" id="MFC4907475.1"/>
    </source>
</evidence>
<dbReference type="SUPFAM" id="SSF56645">
    <property type="entry name" value="Acyl-CoA dehydrogenase NM domain-like"/>
    <property type="match status" value="1"/>
</dbReference>
<name>A0ABV9TTR3_9ACTN</name>
<comment type="caution">
    <text evidence="3">The sequence shown here is derived from an EMBL/GenBank/DDBJ whole genome shotgun (WGS) entry which is preliminary data.</text>
</comment>
<accession>A0ABV9TTR3</accession>
<proteinExistence type="predicted"/>
<evidence type="ECO:0000256" key="1">
    <source>
        <dbReference type="SAM" id="MobiDB-lite"/>
    </source>
</evidence>
<dbReference type="InterPro" id="IPR012258">
    <property type="entry name" value="Acyl-CoA_oxidase"/>
</dbReference>
<dbReference type="InterPro" id="IPR009100">
    <property type="entry name" value="AcylCoA_DH/oxidase_NM_dom_sf"/>
</dbReference>
<dbReference type="EMBL" id="JBHSIT010000002">
    <property type="protein sequence ID" value="MFC4907475.1"/>
    <property type="molecule type" value="Genomic_DNA"/>
</dbReference>
<feature type="domain" description="Acyl-CoA oxidase C-alpha1" evidence="2">
    <location>
        <begin position="332"/>
        <end position="455"/>
    </location>
</feature>
<dbReference type="SUPFAM" id="SSF47203">
    <property type="entry name" value="Acyl-CoA dehydrogenase C-terminal domain-like"/>
    <property type="match status" value="2"/>
</dbReference>
<feature type="region of interest" description="Disordered" evidence="1">
    <location>
        <begin position="456"/>
        <end position="487"/>
    </location>
</feature>
<dbReference type="Proteomes" id="UP001595872">
    <property type="component" value="Unassembled WGS sequence"/>
</dbReference>
<gene>
    <name evidence="3" type="ORF">ACFPCY_09100</name>
</gene>
<dbReference type="InterPro" id="IPR055060">
    <property type="entry name" value="ACOX_C_alpha1"/>
</dbReference>
<dbReference type="InterPro" id="IPR036250">
    <property type="entry name" value="AcylCo_DH-like_C"/>
</dbReference>
<keyword evidence="4" id="KW-1185">Reference proteome</keyword>
<dbReference type="Gene3D" id="1.20.140.10">
    <property type="entry name" value="Butyryl-CoA Dehydrogenase, subunit A, domain 3"/>
    <property type="match status" value="2"/>
</dbReference>
<dbReference type="PANTHER" id="PTHR10909:SF382">
    <property type="entry name" value="ACYL-COENZYME A OXIDASE"/>
    <property type="match status" value="1"/>
</dbReference>